<evidence type="ECO:0000256" key="1">
    <source>
        <dbReference type="ARBA" id="ARBA00004496"/>
    </source>
</evidence>
<dbReference type="Proteomes" id="UP000243459">
    <property type="component" value="Chromosome 3"/>
</dbReference>
<evidence type="ECO:0000313" key="10">
    <source>
        <dbReference type="Proteomes" id="UP000243459"/>
    </source>
</evidence>
<dbReference type="EMBL" id="CM007383">
    <property type="protein sequence ID" value="ONK75558.1"/>
    <property type="molecule type" value="Genomic_DNA"/>
</dbReference>
<dbReference type="PANTHER" id="PTHR15139:SF0">
    <property type="entry name" value="TUBULIN-SPECIFIC CHAPERONE C"/>
    <property type="match status" value="1"/>
</dbReference>
<evidence type="ECO:0000256" key="2">
    <source>
        <dbReference type="ARBA" id="ARBA00008848"/>
    </source>
</evidence>
<evidence type="ECO:0000256" key="7">
    <source>
        <dbReference type="SAM" id="MobiDB-lite"/>
    </source>
</evidence>
<name>A0A5P1FB15_ASPOF</name>
<gene>
    <name evidence="9" type="ORF">A4U43_C03F18150</name>
</gene>
<dbReference type="AlphaFoldDB" id="A0A5P1FB15"/>
<feature type="domain" description="C-CAP/cofactor C-like" evidence="8">
    <location>
        <begin position="168"/>
        <end position="317"/>
    </location>
</feature>
<keyword evidence="5" id="KW-0143">Chaperone</keyword>
<accession>A0A5P1FB15</accession>
<comment type="similarity">
    <text evidence="2">Belongs to the TBCC family.</text>
</comment>
<comment type="subunit">
    <text evidence="6">Supercomplex made of cofactors A to E. Cofactors A and D function by capturing and stabilizing tubulin in a quasi-native conformation. Cofactor E binds to the cofactor D-tubulin complex; interaction with cofactor C then causes the release of tubulin polypeptides that are committed to the native state.</text>
</comment>
<comment type="subcellular location">
    <subcellularLocation>
        <location evidence="1">Cytoplasm</location>
    </subcellularLocation>
</comment>
<dbReference type="Gramene" id="ONK75558">
    <property type="protein sequence ID" value="ONK75558"/>
    <property type="gene ID" value="A4U43_C03F18150"/>
</dbReference>
<organism evidence="9 10">
    <name type="scientific">Asparagus officinalis</name>
    <name type="common">Garden asparagus</name>
    <dbReference type="NCBI Taxonomy" id="4686"/>
    <lineage>
        <taxon>Eukaryota</taxon>
        <taxon>Viridiplantae</taxon>
        <taxon>Streptophyta</taxon>
        <taxon>Embryophyta</taxon>
        <taxon>Tracheophyta</taxon>
        <taxon>Spermatophyta</taxon>
        <taxon>Magnoliopsida</taxon>
        <taxon>Liliopsida</taxon>
        <taxon>Asparagales</taxon>
        <taxon>Asparagaceae</taxon>
        <taxon>Asparagoideae</taxon>
        <taxon>Asparagus</taxon>
    </lineage>
</organism>
<dbReference type="PROSITE" id="PS51329">
    <property type="entry name" value="C_CAP_COFACTOR_C"/>
    <property type="match status" value="1"/>
</dbReference>
<evidence type="ECO:0000313" key="9">
    <source>
        <dbReference type="EMBL" id="ONK75558.1"/>
    </source>
</evidence>
<feature type="compositionally biased region" description="Polar residues" evidence="7">
    <location>
        <begin position="30"/>
        <end position="42"/>
    </location>
</feature>
<keyword evidence="3" id="KW-0963">Cytoplasm</keyword>
<dbReference type="Pfam" id="PF07986">
    <property type="entry name" value="TBCC"/>
    <property type="match status" value="1"/>
</dbReference>
<dbReference type="SMART" id="SM00673">
    <property type="entry name" value="CARP"/>
    <property type="match status" value="2"/>
</dbReference>
<dbReference type="InterPro" id="IPR017901">
    <property type="entry name" value="C-CAP_CF_C-like"/>
</dbReference>
<dbReference type="InterPro" id="IPR027684">
    <property type="entry name" value="TBCC"/>
</dbReference>
<dbReference type="InterPro" id="IPR016098">
    <property type="entry name" value="CAP/MinC_C"/>
</dbReference>
<dbReference type="InterPro" id="IPR031925">
    <property type="entry name" value="TBCC_N"/>
</dbReference>
<dbReference type="Gene3D" id="1.20.58.1250">
    <property type="entry name" value="Tubulin Binding Cofactor C, N-terminal domain"/>
    <property type="match status" value="1"/>
</dbReference>
<evidence type="ECO:0000256" key="5">
    <source>
        <dbReference type="ARBA" id="ARBA00023186"/>
    </source>
</evidence>
<reference evidence="10" key="1">
    <citation type="journal article" date="2017" name="Nat. Commun.">
        <title>The asparagus genome sheds light on the origin and evolution of a young Y chromosome.</title>
        <authorList>
            <person name="Harkess A."/>
            <person name="Zhou J."/>
            <person name="Xu C."/>
            <person name="Bowers J.E."/>
            <person name="Van der Hulst R."/>
            <person name="Ayyampalayam S."/>
            <person name="Mercati F."/>
            <person name="Riccardi P."/>
            <person name="McKain M.R."/>
            <person name="Kakrana A."/>
            <person name="Tang H."/>
            <person name="Ray J."/>
            <person name="Groenendijk J."/>
            <person name="Arikit S."/>
            <person name="Mathioni S.M."/>
            <person name="Nakano M."/>
            <person name="Shan H."/>
            <person name="Telgmann-Rauber A."/>
            <person name="Kanno A."/>
            <person name="Yue Z."/>
            <person name="Chen H."/>
            <person name="Li W."/>
            <person name="Chen Y."/>
            <person name="Xu X."/>
            <person name="Zhang Y."/>
            <person name="Luo S."/>
            <person name="Chen H."/>
            <person name="Gao J."/>
            <person name="Mao Z."/>
            <person name="Pires J.C."/>
            <person name="Luo M."/>
            <person name="Kudrna D."/>
            <person name="Wing R.A."/>
            <person name="Meyers B.C."/>
            <person name="Yi K."/>
            <person name="Kong H."/>
            <person name="Lavrijsen P."/>
            <person name="Sunseri F."/>
            <person name="Falavigna A."/>
            <person name="Ye Y."/>
            <person name="Leebens-Mack J.H."/>
            <person name="Chen G."/>
        </authorList>
    </citation>
    <scope>NUCLEOTIDE SEQUENCE [LARGE SCALE GENOMIC DNA]</scope>
    <source>
        <strain evidence="10">cv. DH0086</strain>
    </source>
</reference>
<dbReference type="InterPro" id="IPR012945">
    <property type="entry name" value="Tubulin-bd_cofactor_C_dom"/>
</dbReference>
<protein>
    <recommendedName>
        <fullName evidence="8">C-CAP/cofactor C-like domain-containing protein</fullName>
    </recommendedName>
</protein>
<dbReference type="GO" id="GO:0007023">
    <property type="term" value="P:post-chaperonin tubulin folding pathway"/>
    <property type="evidence" value="ECO:0007669"/>
    <property type="project" value="InterPro"/>
</dbReference>
<evidence type="ECO:0000256" key="4">
    <source>
        <dbReference type="ARBA" id="ARBA00022990"/>
    </source>
</evidence>
<dbReference type="Pfam" id="PF16752">
    <property type="entry name" value="TBCC_N"/>
    <property type="match status" value="1"/>
</dbReference>
<evidence type="ECO:0000256" key="6">
    <source>
        <dbReference type="ARBA" id="ARBA00026055"/>
    </source>
</evidence>
<sequence>MEDKNPTSETEPDAQTHKKHLAMLDRLANLHQTRSSTRNQSKPEPGSLSSFLSLFSSTKLSIESDLTRLLSSDSKPDPAVAKPDLDKISTSISDLERVLAQNSYFLPSYELRSSLKSISDLKGALEKASSELIPRKKFSFKNKSALRKDPAELFKQSEEKPQSDANLPTKEIKSSPGIRSKKGAVLVKNFRVLDEGNGEFTLSDLDSCEVYIKGRIRALFINRLTNCRVFCGPVLGSILIEEVRGCLFVLASHQIRIHQAKETDFYLRVRSRPIIEDCGGVRFGPYRFSYEGVDDELRESRLDEETGNWGNVDDFKWLRAVQSPNWCLIPEEEWVDTVNASELEENFDDC</sequence>
<dbReference type="GO" id="GO:0015631">
    <property type="term" value="F:tubulin binding"/>
    <property type="evidence" value="ECO:0007669"/>
    <property type="project" value="InterPro"/>
</dbReference>
<feature type="region of interest" description="Disordered" evidence="7">
    <location>
        <begin position="28"/>
        <end position="48"/>
    </location>
</feature>
<feature type="region of interest" description="Disordered" evidence="7">
    <location>
        <begin position="156"/>
        <end position="176"/>
    </location>
</feature>
<keyword evidence="4" id="KW-0007">Acetylation</keyword>
<dbReference type="GO" id="GO:0005737">
    <property type="term" value="C:cytoplasm"/>
    <property type="evidence" value="ECO:0007669"/>
    <property type="project" value="UniProtKB-SubCell"/>
</dbReference>
<dbReference type="OMA" id="YFQHEIT"/>
<keyword evidence="10" id="KW-1185">Reference proteome</keyword>
<evidence type="ECO:0000256" key="3">
    <source>
        <dbReference type="ARBA" id="ARBA00022490"/>
    </source>
</evidence>
<dbReference type="InterPro" id="IPR006599">
    <property type="entry name" value="CARP_motif"/>
</dbReference>
<dbReference type="FunFam" id="2.160.20.70:FF:000009">
    <property type="entry name" value="Tubulin-folding cofactor C"/>
    <property type="match status" value="1"/>
</dbReference>
<evidence type="ECO:0000259" key="8">
    <source>
        <dbReference type="PROSITE" id="PS51329"/>
    </source>
</evidence>
<dbReference type="PANTHER" id="PTHR15139">
    <property type="entry name" value="TUBULIN FOLDING COFACTOR C"/>
    <property type="match status" value="1"/>
</dbReference>
<dbReference type="InterPro" id="IPR038397">
    <property type="entry name" value="TBCC_N_sf"/>
</dbReference>
<dbReference type="Gene3D" id="2.160.20.70">
    <property type="match status" value="1"/>
</dbReference>
<dbReference type="OrthoDB" id="194775at2759"/>
<dbReference type="GO" id="GO:0007021">
    <property type="term" value="P:tubulin complex assembly"/>
    <property type="evidence" value="ECO:0007669"/>
    <property type="project" value="TreeGrafter"/>
</dbReference>
<proteinExistence type="inferred from homology"/>